<protein>
    <submittedName>
        <fullName evidence="2">Uncharacterized protein</fullName>
    </submittedName>
</protein>
<evidence type="ECO:0000256" key="1">
    <source>
        <dbReference type="SAM" id="MobiDB-lite"/>
    </source>
</evidence>
<reference evidence="2" key="1">
    <citation type="journal article" date="2022" name="bioRxiv">
        <title>Sequencing and chromosome-scale assembly of the giantPleurodeles waltlgenome.</title>
        <authorList>
            <person name="Brown T."/>
            <person name="Elewa A."/>
            <person name="Iarovenko S."/>
            <person name="Subramanian E."/>
            <person name="Araus A.J."/>
            <person name="Petzold A."/>
            <person name="Susuki M."/>
            <person name="Suzuki K.-i.T."/>
            <person name="Hayashi T."/>
            <person name="Toyoda A."/>
            <person name="Oliveira C."/>
            <person name="Osipova E."/>
            <person name="Leigh N.D."/>
            <person name="Simon A."/>
            <person name="Yun M.H."/>
        </authorList>
    </citation>
    <scope>NUCLEOTIDE SEQUENCE</scope>
    <source>
        <strain evidence="2">20211129_DDA</strain>
        <tissue evidence="2">Liver</tissue>
    </source>
</reference>
<dbReference type="AlphaFoldDB" id="A0AAV7LUK4"/>
<comment type="caution">
    <text evidence="2">The sequence shown here is derived from an EMBL/GenBank/DDBJ whole genome shotgun (WGS) entry which is preliminary data.</text>
</comment>
<evidence type="ECO:0000313" key="3">
    <source>
        <dbReference type="Proteomes" id="UP001066276"/>
    </source>
</evidence>
<gene>
    <name evidence="2" type="ORF">NDU88_000418</name>
</gene>
<name>A0AAV7LUK4_PLEWA</name>
<dbReference type="EMBL" id="JANPWB010000014">
    <property type="protein sequence ID" value="KAJ1095250.1"/>
    <property type="molecule type" value="Genomic_DNA"/>
</dbReference>
<evidence type="ECO:0000313" key="2">
    <source>
        <dbReference type="EMBL" id="KAJ1095250.1"/>
    </source>
</evidence>
<accession>A0AAV7LUK4</accession>
<organism evidence="2 3">
    <name type="scientific">Pleurodeles waltl</name>
    <name type="common">Iberian ribbed newt</name>
    <dbReference type="NCBI Taxonomy" id="8319"/>
    <lineage>
        <taxon>Eukaryota</taxon>
        <taxon>Metazoa</taxon>
        <taxon>Chordata</taxon>
        <taxon>Craniata</taxon>
        <taxon>Vertebrata</taxon>
        <taxon>Euteleostomi</taxon>
        <taxon>Amphibia</taxon>
        <taxon>Batrachia</taxon>
        <taxon>Caudata</taxon>
        <taxon>Salamandroidea</taxon>
        <taxon>Salamandridae</taxon>
        <taxon>Pleurodelinae</taxon>
        <taxon>Pleurodeles</taxon>
    </lineage>
</organism>
<sequence length="92" mass="9974">MHGLGHIGGVTYLEAGARVVRIALEGVTQASRHEYSVPPVPGGSTGGAIEQASLGEKSFKDNMAQQYPDVDQYGDYEAGHYDQHMEERLLEV</sequence>
<feature type="region of interest" description="Disordered" evidence="1">
    <location>
        <begin position="31"/>
        <end position="57"/>
    </location>
</feature>
<keyword evidence="3" id="KW-1185">Reference proteome</keyword>
<dbReference type="Proteomes" id="UP001066276">
    <property type="component" value="Chromosome 10"/>
</dbReference>
<proteinExistence type="predicted"/>